<accession>A0A9N9HB63</accession>
<dbReference type="EMBL" id="CAJVPQ010005660">
    <property type="protein sequence ID" value="CAG8673574.1"/>
    <property type="molecule type" value="Genomic_DNA"/>
</dbReference>
<evidence type="ECO:0000313" key="2">
    <source>
        <dbReference type="Proteomes" id="UP000789570"/>
    </source>
</evidence>
<proteinExistence type="predicted"/>
<reference evidence="1" key="1">
    <citation type="submission" date="2021-06" db="EMBL/GenBank/DDBJ databases">
        <authorList>
            <person name="Kallberg Y."/>
            <person name="Tangrot J."/>
            <person name="Rosling A."/>
        </authorList>
    </citation>
    <scope>NUCLEOTIDE SEQUENCE</scope>
    <source>
        <strain evidence="1">UK204</strain>
    </source>
</reference>
<keyword evidence="2" id="KW-1185">Reference proteome</keyword>
<protein>
    <submittedName>
        <fullName evidence="1">7694_t:CDS:1</fullName>
    </submittedName>
</protein>
<dbReference type="Proteomes" id="UP000789570">
    <property type="component" value="Unassembled WGS sequence"/>
</dbReference>
<dbReference type="AlphaFoldDB" id="A0A9N9HB63"/>
<name>A0A9N9HB63_9GLOM</name>
<sequence length="64" mass="7389">MNRHNNRKICINLSKASKPIDAYPLQCSQYTDAEKVNPRLSKNHMLKDYVSPDDDVLVEETPPF</sequence>
<gene>
    <name evidence="1" type="ORF">FCALED_LOCUS12140</name>
</gene>
<comment type="caution">
    <text evidence="1">The sequence shown here is derived from an EMBL/GenBank/DDBJ whole genome shotgun (WGS) entry which is preliminary data.</text>
</comment>
<organism evidence="1 2">
    <name type="scientific">Funneliformis caledonium</name>
    <dbReference type="NCBI Taxonomy" id="1117310"/>
    <lineage>
        <taxon>Eukaryota</taxon>
        <taxon>Fungi</taxon>
        <taxon>Fungi incertae sedis</taxon>
        <taxon>Mucoromycota</taxon>
        <taxon>Glomeromycotina</taxon>
        <taxon>Glomeromycetes</taxon>
        <taxon>Glomerales</taxon>
        <taxon>Glomeraceae</taxon>
        <taxon>Funneliformis</taxon>
    </lineage>
</organism>
<evidence type="ECO:0000313" key="1">
    <source>
        <dbReference type="EMBL" id="CAG8673574.1"/>
    </source>
</evidence>